<sequence>MSAAQAALDSVSRVLLESHINTCVIERLKQDDPDIMKEFLTNFSKITK</sequence>
<dbReference type="EMBL" id="CP147403">
    <property type="protein sequence ID" value="WXB91446.1"/>
    <property type="molecule type" value="Genomic_DNA"/>
</dbReference>
<name>A0ABZ2N1H4_9BACI</name>
<proteinExistence type="predicted"/>
<dbReference type="Proteomes" id="UP001368328">
    <property type="component" value="Chromosome"/>
</dbReference>
<reference evidence="1 2" key="1">
    <citation type="submission" date="2024-02" db="EMBL/GenBank/DDBJ databases">
        <title>Seven novel Bacillus-like species.</title>
        <authorList>
            <person name="Liu G."/>
        </authorList>
    </citation>
    <scope>NUCLEOTIDE SEQUENCE [LARGE SCALE GENOMIC DNA]</scope>
    <source>
        <strain evidence="1 2">FJAT-53654</strain>
    </source>
</reference>
<dbReference type="InterPro" id="IPR038390">
    <property type="entry name" value="Metal_Tscrpt_repr_sf"/>
</dbReference>
<evidence type="ECO:0000313" key="1">
    <source>
        <dbReference type="EMBL" id="WXB91446.1"/>
    </source>
</evidence>
<gene>
    <name evidence="1" type="ORF">WCV66_24580</name>
</gene>
<dbReference type="Pfam" id="PF02583">
    <property type="entry name" value="Trns_repr_metal"/>
    <property type="match status" value="1"/>
</dbReference>
<dbReference type="InterPro" id="IPR003735">
    <property type="entry name" value="Metal_Tscrpt_repr"/>
</dbReference>
<keyword evidence="2" id="KW-1185">Reference proteome</keyword>
<protein>
    <submittedName>
        <fullName evidence="1">Metal-sensing transcriptional repressor</fullName>
    </submittedName>
</protein>
<accession>A0ABZ2N1H4</accession>
<organism evidence="1 2">
    <name type="scientific">Metabacillus rhizosphaerae</name>
    <dbReference type="NCBI Taxonomy" id="3117747"/>
    <lineage>
        <taxon>Bacteria</taxon>
        <taxon>Bacillati</taxon>
        <taxon>Bacillota</taxon>
        <taxon>Bacilli</taxon>
        <taxon>Bacillales</taxon>
        <taxon>Bacillaceae</taxon>
        <taxon>Metabacillus</taxon>
    </lineage>
</organism>
<evidence type="ECO:0000313" key="2">
    <source>
        <dbReference type="Proteomes" id="UP001368328"/>
    </source>
</evidence>
<dbReference type="Gene3D" id="1.20.58.1000">
    <property type="entry name" value="Metal-sensitive repressor, helix protomer"/>
    <property type="match status" value="1"/>
</dbReference>